<proteinExistence type="predicted"/>
<protein>
    <submittedName>
        <fullName evidence="5">FAD-dependent monooxygenase</fullName>
    </submittedName>
</protein>
<gene>
    <name evidence="5" type="ORF">ACFOFO_04070</name>
</gene>
<dbReference type="PANTHER" id="PTHR43004">
    <property type="entry name" value="TRK SYSTEM POTASSIUM UPTAKE PROTEIN"/>
    <property type="match status" value="1"/>
</dbReference>
<dbReference type="EMBL" id="JBHRTP010000008">
    <property type="protein sequence ID" value="MFC3107147.1"/>
    <property type="molecule type" value="Genomic_DNA"/>
</dbReference>
<keyword evidence="6" id="KW-1185">Reference proteome</keyword>
<dbReference type="PRINTS" id="PR00420">
    <property type="entry name" value="RNGMNOXGNASE"/>
</dbReference>
<dbReference type="Gene3D" id="3.50.50.60">
    <property type="entry name" value="FAD/NAD(P)-binding domain"/>
    <property type="match status" value="1"/>
</dbReference>
<dbReference type="PANTHER" id="PTHR43004:SF19">
    <property type="entry name" value="BINDING MONOOXYGENASE, PUTATIVE (JCVI)-RELATED"/>
    <property type="match status" value="1"/>
</dbReference>
<evidence type="ECO:0000313" key="6">
    <source>
        <dbReference type="Proteomes" id="UP001595530"/>
    </source>
</evidence>
<evidence type="ECO:0000256" key="2">
    <source>
        <dbReference type="ARBA" id="ARBA00022630"/>
    </source>
</evidence>
<comment type="caution">
    <text evidence="5">The sequence shown here is derived from an EMBL/GenBank/DDBJ whole genome shotgun (WGS) entry which is preliminary data.</text>
</comment>
<dbReference type="GO" id="GO:0004497">
    <property type="term" value="F:monooxygenase activity"/>
    <property type="evidence" value="ECO:0007669"/>
    <property type="project" value="UniProtKB-KW"/>
</dbReference>
<organism evidence="5 6">
    <name type="scientific">Undibacterium arcticum</name>
    <dbReference type="NCBI Taxonomy" id="1762892"/>
    <lineage>
        <taxon>Bacteria</taxon>
        <taxon>Pseudomonadati</taxon>
        <taxon>Pseudomonadota</taxon>
        <taxon>Betaproteobacteria</taxon>
        <taxon>Burkholderiales</taxon>
        <taxon>Oxalobacteraceae</taxon>
        <taxon>Undibacterium</taxon>
    </lineage>
</organism>
<dbReference type="InterPro" id="IPR036188">
    <property type="entry name" value="FAD/NAD-bd_sf"/>
</dbReference>
<dbReference type="RefSeq" id="WP_390330905.1">
    <property type="nucleotide sequence ID" value="NZ_JBHRTP010000008.1"/>
</dbReference>
<evidence type="ECO:0000313" key="5">
    <source>
        <dbReference type="EMBL" id="MFC3107147.1"/>
    </source>
</evidence>
<name>A0ABV7F014_9BURK</name>
<sequence>MKTNHVSVLIVGAGPVGLATAALLRQHGVAVRIIEKNKGPTPYSKAIGIHARTLESMHALGLTEQLIADGHPMHKFRLVEDGRTIMAAGFSNIGSPYSFVLGLPQSRTEQNLLARFQELGGSVEWGTHLTGITSCGNPGMPDAPAVVRVQDADGVEQTISCNWLIGADGSRSAVREMAKIAFPGGDYGNAFILGDVKIDWDGPKYDLQFFLSGKGYLLLIPMPNGMHRIIAQTDQTYEDFQQGERPATTLQELQQIVNRNGPGNLRVHSPQWLTCAPFYHRLADTAVKDRIVLVGDAFHLFSPLGAQGLNTGFQDAFNLGWKLAFIEKGWADPQLLHSYKDEREAIARRIAAVTTKTTRYITATSLPQRLLRRYATTWYNRTERVQTALPRMLAGLMQSYGADAALSGLSAAGLPQAGSRLPHAWLPSGQAQRPLASLIHGTRFTLLLVINRLDEQSLSALGQFWNASNRSRFPFLQLTVIARETALWQDRMPAGCDLIDDRLGSLFNALNEYREAMILVRPDGFCALSSKSWSFDDIVRYFANCHFDAQSAISAVSTQEEKLLYAA</sequence>
<keyword evidence="2" id="KW-0285">Flavoprotein</keyword>
<comment type="cofactor">
    <cofactor evidence="1">
        <name>FAD</name>
        <dbReference type="ChEBI" id="CHEBI:57692"/>
    </cofactor>
</comment>
<evidence type="ECO:0000259" key="4">
    <source>
        <dbReference type="Pfam" id="PF01494"/>
    </source>
</evidence>
<keyword evidence="3" id="KW-0274">FAD</keyword>
<dbReference type="Pfam" id="PF01494">
    <property type="entry name" value="FAD_binding_3"/>
    <property type="match status" value="1"/>
</dbReference>
<dbReference type="Gene3D" id="3.40.30.120">
    <property type="match status" value="1"/>
</dbReference>
<evidence type="ECO:0000256" key="1">
    <source>
        <dbReference type="ARBA" id="ARBA00001974"/>
    </source>
</evidence>
<dbReference type="SUPFAM" id="SSF51905">
    <property type="entry name" value="FAD/NAD(P)-binding domain"/>
    <property type="match status" value="1"/>
</dbReference>
<evidence type="ECO:0000256" key="3">
    <source>
        <dbReference type="ARBA" id="ARBA00022827"/>
    </source>
</evidence>
<dbReference type="Gene3D" id="3.30.70.2450">
    <property type="match status" value="1"/>
</dbReference>
<accession>A0ABV7F014</accession>
<dbReference type="InterPro" id="IPR050641">
    <property type="entry name" value="RIFMO-like"/>
</dbReference>
<keyword evidence="5" id="KW-0503">Monooxygenase</keyword>
<keyword evidence="5" id="KW-0560">Oxidoreductase</keyword>
<feature type="domain" description="FAD-binding" evidence="4">
    <location>
        <begin position="6"/>
        <end position="351"/>
    </location>
</feature>
<dbReference type="Proteomes" id="UP001595530">
    <property type="component" value="Unassembled WGS sequence"/>
</dbReference>
<reference evidence="6" key="1">
    <citation type="journal article" date="2019" name="Int. J. Syst. Evol. Microbiol.">
        <title>The Global Catalogue of Microorganisms (GCM) 10K type strain sequencing project: providing services to taxonomists for standard genome sequencing and annotation.</title>
        <authorList>
            <consortium name="The Broad Institute Genomics Platform"/>
            <consortium name="The Broad Institute Genome Sequencing Center for Infectious Disease"/>
            <person name="Wu L."/>
            <person name="Ma J."/>
        </authorList>
    </citation>
    <scope>NUCLEOTIDE SEQUENCE [LARGE SCALE GENOMIC DNA]</scope>
    <source>
        <strain evidence="6">KCTC 42986</strain>
    </source>
</reference>
<dbReference type="InterPro" id="IPR002938">
    <property type="entry name" value="FAD-bd"/>
</dbReference>